<accession>G0TZY7</accession>
<dbReference type="InterPro" id="IPR016158">
    <property type="entry name" value="Cullin_homology"/>
</dbReference>
<dbReference type="OMA" id="EVPRTIM"/>
<dbReference type="InterPro" id="IPR036388">
    <property type="entry name" value="WH-like_DNA-bd_sf"/>
</dbReference>
<dbReference type="InterPro" id="IPR019559">
    <property type="entry name" value="Cullin_neddylation_domain"/>
</dbReference>
<protein>
    <recommendedName>
        <fullName evidence="2">Cullin family profile domain-containing protein</fullName>
    </recommendedName>
</protein>
<dbReference type="EMBL" id="HE573024">
    <property type="protein sequence ID" value="CCC50167.1"/>
    <property type="molecule type" value="Genomic_DNA"/>
</dbReference>
<dbReference type="PROSITE" id="PS50069">
    <property type="entry name" value="CULLIN_2"/>
    <property type="match status" value="1"/>
</dbReference>
<reference evidence="3" key="1">
    <citation type="journal article" date="2012" name="Proc. Natl. Acad. Sci. U.S.A.">
        <title>Antigenic diversity is generated by distinct evolutionary mechanisms in African trypanosome species.</title>
        <authorList>
            <person name="Jackson A.P."/>
            <person name="Berry A."/>
            <person name="Aslett M."/>
            <person name="Allison H.C."/>
            <person name="Burton P."/>
            <person name="Vavrova-Anderson J."/>
            <person name="Brown R."/>
            <person name="Browne H."/>
            <person name="Corton N."/>
            <person name="Hauser H."/>
            <person name="Gamble J."/>
            <person name="Gilderthorp R."/>
            <person name="Marcello L."/>
            <person name="McQuillan J."/>
            <person name="Otto T.D."/>
            <person name="Quail M.A."/>
            <person name="Sanders M.J."/>
            <person name="van Tonder A."/>
            <person name="Ginger M.L."/>
            <person name="Field M.C."/>
            <person name="Barry J.D."/>
            <person name="Hertz-Fowler C."/>
            <person name="Berriman M."/>
        </authorList>
    </citation>
    <scope>NUCLEOTIDE SEQUENCE</scope>
    <source>
        <strain evidence="3">Y486</strain>
    </source>
</reference>
<evidence type="ECO:0000259" key="2">
    <source>
        <dbReference type="PROSITE" id="PS50069"/>
    </source>
</evidence>
<comment type="similarity">
    <text evidence="1">Belongs to the cullin family.</text>
</comment>
<evidence type="ECO:0000256" key="1">
    <source>
        <dbReference type="PROSITE-ProRule" id="PRU00330"/>
    </source>
</evidence>
<dbReference type="VEuPathDB" id="TriTrypDB:TvY486_0807740"/>
<sequence length="949" mass="108486">MAFLPLATGTACRENDSGVIPRLREVYETLEYPFNEEKGRPQLSDSLQELFTVTLNTELLCPSRDETLSSLRRKCLLWYREVYHNLCGEQNLRNVVGYWVAGIVEYEFSKIENFAPSAEEKSKYVWENDMIRALFHAMELRDVLARFPQLVAFLFAWEADLRDPQKSNVFLRSIIASCPKTNHRLQLLKRLLASAVRGCACGHREYVRDSCAGICQLIQLYSPSTRSAEEQIDEAVVWGVLARSRICFKRETLVLLLDQIKSDSLARLRFVLEEWPQYCQRELDVVRELPTVGEAWIKGLLTMHVYLWDTRDGCHTLGRVANEAINSTSDLSHTFLFQLLLLILKQPFSDFLDVKVSTHANGTVETFLLVARSMAYIEIPLLQPTPRMVRCWGCIFPSIPVPECGTRDVGFVVFAKVVRRLLEKHIESAFGYFLGRIDEFDEEQRQNSWRNLVVYLLRSEQVLWRLCEIPALKSHLLGSERGASSNNNMFCFYIYVREALLSHRQRQEDVDTLVNILLDSAHTYLLQADIPPETLPQSAGSVPDTEESSTKVVQLLSNEGDLDSALRLAQNLVSRGRFLSLYKARLAHRLLHMITTARLQNFGIDVAFGKQWCKKLGLEKALCVRLLSGPSDEQGAIQHMIRMCCDVEAMFDGQVLLHKNECTNERVKLNVEMISPFVWPTFPVLEVVNRPLRQAMSVFSRLYEKHHCSRRVIWLRTSFETFTFNVAYPSGDKVVTGPLELYTLFEVLSEKKSVETVRIGEEDTSSGACCSGLAWGELAKKVGRQFALLQHDVHRLVRRGLIVFVPPLPWPEPGQIPPADVSEIPVPQPDSATGRVFLNAAFVSRRSHYCFLPTHTRKWNRAVTIAGQGDDVSGVLRSSHIWVTQAAIMSQLKPRGCCCYSELLSLTRESIRGKFQLRDTEFKMALEQLIEKEYVERSSDQKQFFFYKA</sequence>
<organism evidence="3">
    <name type="scientific">Trypanosoma vivax (strain Y486)</name>
    <dbReference type="NCBI Taxonomy" id="1055687"/>
    <lineage>
        <taxon>Eukaryota</taxon>
        <taxon>Discoba</taxon>
        <taxon>Euglenozoa</taxon>
        <taxon>Kinetoplastea</taxon>
        <taxon>Metakinetoplastina</taxon>
        <taxon>Trypanosomatida</taxon>
        <taxon>Trypanosomatidae</taxon>
        <taxon>Trypanosoma</taxon>
        <taxon>Duttonella</taxon>
    </lineage>
</organism>
<dbReference type="SMART" id="SM00884">
    <property type="entry name" value="Cullin_Nedd8"/>
    <property type="match status" value="1"/>
</dbReference>
<name>G0TZY7_TRYVY</name>
<feature type="domain" description="Cullin family profile" evidence="2">
    <location>
        <begin position="530"/>
        <end position="716"/>
    </location>
</feature>
<dbReference type="Pfam" id="PF10557">
    <property type="entry name" value="Cullin_Nedd8"/>
    <property type="match status" value="1"/>
</dbReference>
<gene>
    <name evidence="3" type="ORF">TVY486_0807740</name>
</gene>
<dbReference type="Gene3D" id="1.10.10.10">
    <property type="entry name" value="Winged helix-like DNA-binding domain superfamily/Winged helix DNA-binding domain"/>
    <property type="match status" value="1"/>
</dbReference>
<dbReference type="SUPFAM" id="SSF46785">
    <property type="entry name" value="Winged helix' DNA-binding domain"/>
    <property type="match status" value="1"/>
</dbReference>
<dbReference type="InterPro" id="IPR036317">
    <property type="entry name" value="Cullin_homology_sf"/>
</dbReference>
<dbReference type="AlphaFoldDB" id="G0TZY7"/>
<proteinExistence type="inferred from homology"/>
<evidence type="ECO:0000313" key="3">
    <source>
        <dbReference type="EMBL" id="CCC50167.1"/>
    </source>
</evidence>
<dbReference type="SUPFAM" id="SSF75632">
    <property type="entry name" value="Cullin homology domain"/>
    <property type="match status" value="1"/>
</dbReference>
<dbReference type="InterPro" id="IPR036390">
    <property type="entry name" value="WH_DNA-bd_sf"/>
</dbReference>